<dbReference type="CDD" id="cd04301">
    <property type="entry name" value="NAT_SF"/>
    <property type="match status" value="1"/>
</dbReference>
<name>A0A1H5XRK9_9SPHI</name>
<dbReference type="Pfam" id="PF00583">
    <property type="entry name" value="Acetyltransf_1"/>
    <property type="match status" value="1"/>
</dbReference>
<dbReference type="AlphaFoldDB" id="A0A1H5XRK9"/>
<proteinExistence type="predicted"/>
<accession>A0A1H5XRK9</accession>
<dbReference type="SUPFAM" id="SSF55729">
    <property type="entry name" value="Acyl-CoA N-acyltransferases (Nat)"/>
    <property type="match status" value="1"/>
</dbReference>
<dbReference type="PANTHER" id="PTHR43072:SF23">
    <property type="entry name" value="UPF0039 PROTEIN C11D3.02C"/>
    <property type="match status" value="1"/>
</dbReference>
<dbReference type="Gene3D" id="3.40.630.30">
    <property type="match status" value="1"/>
</dbReference>
<evidence type="ECO:0000256" key="2">
    <source>
        <dbReference type="ARBA" id="ARBA00023315"/>
    </source>
</evidence>
<dbReference type="InterPro" id="IPR000182">
    <property type="entry name" value="GNAT_dom"/>
</dbReference>
<evidence type="ECO:0000259" key="3">
    <source>
        <dbReference type="PROSITE" id="PS51186"/>
    </source>
</evidence>
<keyword evidence="2" id="KW-0012">Acyltransferase</keyword>
<keyword evidence="1 4" id="KW-0808">Transferase</keyword>
<protein>
    <submittedName>
        <fullName evidence="4">Phosphinothricin acetyltransferase</fullName>
    </submittedName>
</protein>
<gene>
    <name evidence="4" type="ORF">SAMN05421877_10597</name>
</gene>
<dbReference type="RefSeq" id="WP_103906017.1">
    <property type="nucleotide sequence ID" value="NZ_CP049246.1"/>
</dbReference>
<dbReference type="OrthoDB" id="9799096at2"/>
<reference evidence="5" key="1">
    <citation type="submission" date="2016-10" db="EMBL/GenBank/DDBJ databases">
        <authorList>
            <person name="Varghese N."/>
            <person name="Submissions S."/>
        </authorList>
    </citation>
    <scope>NUCLEOTIDE SEQUENCE [LARGE SCALE GENOMIC DNA]</scope>
    <source>
        <strain evidence="5">DSM 22361</strain>
    </source>
</reference>
<keyword evidence="5" id="KW-1185">Reference proteome</keyword>
<evidence type="ECO:0000313" key="5">
    <source>
        <dbReference type="Proteomes" id="UP000236731"/>
    </source>
</evidence>
<evidence type="ECO:0000313" key="4">
    <source>
        <dbReference type="EMBL" id="SEG14364.1"/>
    </source>
</evidence>
<feature type="domain" description="N-acetyltransferase" evidence="3">
    <location>
        <begin position="6"/>
        <end position="163"/>
    </location>
</feature>
<dbReference type="GO" id="GO:0016747">
    <property type="term" value="F:acyltransferase activity, transferring groups other than amino-acyl groups"/>
    <property type="evidence" value="ECO:0007669"/>
    <property type="project" value="InterPro"/>
</dbReference>
<dbReference type="PANTHER" id="PTHR43072">
    <property type="entry name" value="N-ACETYLTRANSFERASE"/>
    <property type="match status" value="1"/>
</dbReference>
<dbReference type="EMBL" id="FNUT01000005">
    <property type="protein sequence ID" value="SEG14364.1"/>
    <property type="molecule type" value="Genomic_DNA"/>
</dbReference>
<organism evidence="4 5">
    <name type="scientific">Sphingobacterium lactis</name>
    <dbReference type="NCBI Taxonomy" id="797291"/>
    <lineage>
        <taxon>Bacteria</taxon>
        <taxon>Pseudomonadati</taxon>
        <taxon>Bacteroidota</taxon>
        <taxon>Sphingobacteriia</taxon>
        <taxon>Sphingobacteriales</taxon>
        <taxon>Sphingobacteriaceae</taxon>
        <taxon>Sphingobacterium</taxon>
    </lineage>
</organism>
<dbReference type="Proteomes" id="UP000236731">
    <property type="component" value="Unassembled WGS sequence"/>
</dbReference>
<evidence type="ECO:0000256" key="1">
    <source>
        <dbReference type="ARBA" id="ARBA00022679"/>
    </source>
</evidence>
<sequence>MEKEFLQFRDATEADLPTIVAIYNSTVSSRMVTADTAPVTVESRMNWFREHSADRRPLWIVEQDGHTLGWVSFQSFYGRPAYDATVEVSIYLNPEQRGRGLGKAVLAHALASAPTFGVKTMLGFIFAHNEPSIRLFQGFGFEEWANLPNIAEMDGQEYGLKILGKRLV</sequence>
<dbReference type="InterPro" id="IPR016181">
    <property type="entry name" value="Acyl_CoA_acyltransferase"/>
</dbReference>
<dbReference type="PROSITE" id="PS51186">
    <property type="entry name" value="GNAT"/>
    <property type="match status" value="1"/>
</dbReference>